<dbReference type="EMBL" id="CP001743">
    <property type="protein sequence ID" value="ADD28993.1"/>
    <property type="molecule type" value="Genomic_DNA"/>
</dbReference>
<evidence type="ECO:0000313" key="2">
    <source>
        <dbReference type="EMBL" id="AGK05557.1"/>
    </source>
</evidence>
<dbReference type="PATRIC" id="fig|504728.9.peg.2336"/>
<sequence>MNDIPREWQLEPHYEPGLYWFSREPQPLKLLGEEIPATESEEYPGWYFLQRGDPMRIVDSLEEALAALKSRLKHWNMKDLLGRRAPIEVSGKVRKQMIIELLNTPIATPPPDYDPDRDAPLPPLLSCKWELGDYLLVASIDYTPFRPEFSTRFGQPNNPIRSLVGQVCTLSAIDLELLDEDDPDDLDEDNLEPLDLLEDDESFEEEEEEQDWEEIAVGPVSLEGNRLTVGFWSHTFDENTQVIGVAYEEASFQDEQKQYYLSLRSNHDRT</sequence>
<proteinExistence type="predicted"/>
<organism evidence="2 4">
    <name type="scientific">Meiothermus ruber (strain ATCC 35948 / DSM 1279 / VKM B-1258 / 21)</name>
    <name type="common">Thermus ruber</name>
    <dbReference type="NCBI Taxonomy" id="504728"/>
    <lineage>
        <taxon>Bacteria</taxon>
        <taxon>Thermotogati</taxon>
        <taxon>Deinococcota</taxon>
        <taxon>Deinococci</taxon>
        <taxon>Thermales</taxon>
        <taxon>Thermaceae</taxon>
        <taxon>Meiothermus</taxon>
    </lineage>
</organism>
<protein>
    <submittedName>
        <fullName evidence="2">Uncharacterized protein</fullName>
    </submittedName>
</protein>
<accession>D3PKW9</accession>
<name>D3PKW9_MEIRD</name>
<evidence type="ECO:0000313" key="1">
    <source>
        <dbReference type="EMBL" id="ADD28993.1"/>
    </source>
</evidence>
<dbReference type="RefSeq" id="WP_013014491.1">
    <property type="nucleotide sequence ID" value="NC_013946.1"/>
</dbReference>
<reference evidence="2" key="2">
    <citation type="submission" date="2013-04" db="EMBL/GenBank/DDBJ databases">
        <title>Non-Hybrid, Finished Microbial Genome Assemblies from Long-Read SMRT Sequencing Data.</title>
        <authorList>
            <person name="Klammer A."/>
            <person name="Drake J."/>
            <person name="Heiner C."/>
            <person name="Clum A."/>
            <person name="Copeland A."/>
            <person name="Huddleston J."/>
            <person name="Eichler E."/>
            <person name="Turner S.W."/>
        </authorList>
    </citation>
    <scope>NUCLEOTIDE SEQUENCE</scope>
    <source>
        <strain evidence="2">DSM 1279</strain>
    </source>
</reference>
<keyword evidence="3" id="KW-1185">Reference proteome</keyword>
<dbReference type="Proteomes" id="UP000006655">
    <property type="component" value="Chromosome"/>
</dbReference>
<dbReference type="AlphaFoldDB" id="D3PKW9"/>
<reference evidence="2 4" key="3">
    <citation type="submission" date="2013-04" db="EMBL/GenBank/DDBJ databases">
        <authorList>
            <person name="Chin J."/>
            <person name="Alexander D.H."/>
            <person name="Marks P."/>
            <person name="Korlach J."/>
            <person name="Clum A."/>
            <person name="Copeland A."/>
        </authorList>
    </citation>
    <scope>NUCLEOTIDE SEQUENCE [LARGE SCALE GENOMIC DNA]</scope>
    <source>
        <strain evidence="4">ATCC 35948 / DSM 1279 / VKM B-1258 / 21</strain>
        <strain evidence="2">DSM 1279</strain>
    </source>
</reference>
<dbReference type="OrthoDB" id="27474at2"/>
<evidence type="ECO:0000313" key="4">
    <source>
        <dbReference type="Proteomes" id="UP000013026"/>
    </source>
</evidence>
<gene>
    <name evidence="1" type="ordered locus">Mrub_2240</name>
    <name evidence="2" type="ORF">K649_11335</name>
</gene>
<dbReference type="EMBL" id="CP005385">
    <property type="protein sequence ID" value="AGK05557.1"/>
    <property type="molecule type" value="Genomic_DNA"/>
</dbReference>
<dbReference type="Proteomes" id="UP000013026">
    <property type="component" value="Chromosome"/>
</dbReference>
<dbReference type="KEGG" id="mre:K649_11335"/>
<evidence type="ECO:0000313" key="3">
    <source>
        <dbReference type="Proteomes" id="UP000006655"/>
    </source>
</evidence>
<dbReference type="KEGG" id="mrb:Mrub_2240"/>
<reference evidence="1 3" key="1">
    <citation type="journal article" date="2010" name="Stand. Genomic Sci.">
        <title>Complete genome sequence of Meiothermus ruber type strain (21).</title>
        <authorList>
            <person name="Tindall B.J."/>
            <person name="Sikorski J."/>
            <person name="Lucas S."/>
            <person name="Goltsman E."/>
            <person name="Copeland A."/>
            <person name="Glavina Del Rio T."/>
            <person name="Nolan M."/>
            <person name="Tice H."/>
            <person name="Cheng J.F."/>
            <person name="Han C."/>
            <person name="Pitluck S."/>
            <person name="Liolios K."/>
            <person name="Ivanova N."/>
            <person name="Mavromatis K."/>
            <person name="Ovchinnikova G."/>
            <person name="Pati A."/>
            <person name="Fahnrich R."/>
            <person name="Goodwin L."/>
            <person name="Chen A."/>
            <person name="Palaniappan K."/>
            <person name="Land M."/>
            <person name="Hauser L."/>
            <person name="Chang Y.J."/>
            <person name="Jeffries C.D."/>
            <person name="Rohde M."/>
            <person name="Goker M."/>
            <person name="Woyke T."/>
            <person name="Bristow J."/>
            <person name="Eisen J.A."/>
            <person name="Markowitz V."/>
            <person name="Hugenholtz P."/>
            <person name="Kyrpides N.C."/>
            <person name="Klenk H.P."/>
            <person name="Lapidus A."/>
        </authorList>
    </citation>
    <scope>NUCLEOTIDE SEQUENCE [LARGE SCALE GENOMIC DNA]</scope>
    <source>
        <strain evidence="3">ATCC 35948 / DSM 1279 / VKM B-1258 / 21</strain>
        <strain evidence="1">DSM 1279</strain>
    </source>
</reference>